<feature type="region of interest" description="Disordered" evidence="8">
    <location>
        <begin position="217"/>
        <end position="245"/>
    </location>
</feature>
<sequence length="245" mass="26496">MNPSPLVTGVQVENVTFSPTVKPPGSTNLHFLGGAGERGLNIQGKFILFTAIAVYLEDDAVASLAGKWKGKSAEELAESVEFFRDIVTGPFEKFMQVTMLLPLTGPQYSEKVTENCIAFWKSAGIFTDAEAKATEKFNEVFKNENFPPGASILFTQSPHGSLTISFSKDGTIPKVGNAVIENKLLSEAILESMIGKQGVSPPAKKSLAARLSKLLNEDGKTESKKEKPGKLDEKDTEGTIVEREL</sequence>
<evidence type="ECO:0000259" key="9">
    <source>
        <dbReference type="Pfam" id="PF02431"/>
    </source>
</evidence>
<dbReference type="PANTHER" id="PTHR28039:SF8">
    <property type="entry name" value="CHALCONE--FLAVANONE ISOMERASE 1-RELATED"/>
    <property type="match status" value="1"/>
</dbReference>
<evidence type="ECO:0000313" key="10">
    <source>
        <dbReference type="EMBL" id="KAH7515178.1"/>
    </source>
</evidence>
<feature type="domain" description="Chalcone isomerase" evidence="9">
    <location>
        <begin position="12"/>
        <end position="214"/>
    </location>
</feature>
<dbReference type="Pfam" id="PF02431">
    <property type="entry name" value="Chalcone"/>
    <property type="match status" value="1"/>
</dbReference>
<dbReference type="InterPro" id="IPR016088">
    <property type="entry name" value="Chalcone_isomerase_3-sand"/>
</dbReference>
<comment type="similarity">
    <text evidence="2 7">Belongs to the chalcone isomerase family.</text>
</comment>
<keyword evidence="4" id="KW-0284">Flavonoid biosynthesis</keyword>
<reference evidence="10 11" key="1">
    <citation type="submission" date="2021-02" db="EMBL/GenBank/DDBJ databases">
        <title>Plant Genome Project.</title>
        <authorList>
            <person name="Zhang R.-G."/>
        </authorList>
    </citation>
    <scope>NUCLEOTIDE SEQUENCE [LARGE SCALE GENOMIC DNA]</scope>
    <source>
        <tissue evidence="10">Leaves</tissue>
    </source>
</reference>
<evidence type="ECO:0000313" key="11">
    <source>
        <dbReference type="Proteomes" id="UP000827721"/>
    </source>
</evidence>
<evidence type="ECO:0000256" key="2">
    <source>
        <dbReference type="ARBA" id="ARBA00007166"/>
    </source>
</evidence>
<dbReference type="Gene3D" id="3.50.70.10">
    <property type="match status" value="1"/>
</dbReference>
<protein>
    <recommendedName>
        <fullName evidence="7">Chalcone-flavonone isomerase family protein</fullName>
    </recommendedName>
</protein>
<gene>
    <name evidence="10" type="ORF">JRO89_XSUnG0164900</name>
</gene>
<dbReference type="SUPFAM" id="SSF54626">
    <property type="entry name" value="Chalcone isomerase"/>
    <property type="match status" value="1"/>
</dbReference>
<comment type="catalytic activity">
    <reaction evidence="6">
        <text>a chalcone = a flavanone.</text>
        <dbReference type="EC" id="5.5.1.6"/>
    </reaction>
</comment>
<dbReference type="InterPro" id="IPR016089">
    <property type="entry name" value="Chalcone_isomerase_bundle_sf"/>
</dbReference>
<evidence type="ECO:0000256" key="3">
    <source>
        <dbReference type="ARBA" id="ARBA00023235"/>
    </source>
</evidence>
<evidence type="ECO:0000256" key="8">
    <source>
        <dbReference type="SAM" id="MobiDB-lite"/>
    </source>
</evidence>
<keyword evidence="11" id="KW-1185">Reference proteome</keyword>
<dbReference type="InterPro" id="IPR044164">
    <property type="entry name" value="CFI"/>
</dbReference>
<evidence type="ECO:0000256" key="5">
    <source>
        <dbReference type="ARBA" id="ARBA00025429"/>
    </source>
</evidence>
<dbReference type="Gene3D" id="1.10.890.20">
    <property type="match status" value="1"/>
</dbReference>
<evidence type="ECO:0000256" key="4">
    <source>
        <dbReference type="ARBA" id="ARBA00023241"/>
    </source>
</evidence>
<dbReference type="PANTHER" id="PTHR28039">
    <property type="entry name" value="CHALCONE--FLAVONONE ISOMERASE 1-RELATED"/>
    <property type="match status" value="1"/>
</dbReference>
<proteinExistence type="inferred from homology"/>
<evidence type="ECO:0000256" key="1">
    <source>
        <dbReference type="ARBA" id="ARBA00004966"/>
    </source>
</evidence>
<comment type="caution">
    <text evidence="10">The sequence shown here is derived from an EMBL/GenBank/DDBJ whole genome shotgun (WGS) entry which is preliminary data.</text>
</comment>
<accession>A0ABQ8GY68</accession>
<dbReference type="Proteomes" id="UP000827721">
    <property type="component" value="Unassembled WGS sequence"/>
</dbReference>
<organism evidence="10 11">
    <name type="scientific">Xanthoceras sorbifolium</name>
    <dbReference type="NCBI Taxonomy" id="99658"/>
    <lineage>
        <taxon>Eukaryota</taxon>
        <taxon>Viridiplantae</taxon>
        <taxon>Streptophyta</taxon>
        <taxon>Embryophyta</taxon>
        <taxon>Tracheophyta</taxon>
        <taxon>Spermatophyta</taxon>
        <taxon>Magnoliopsida</taxon>
        <taxon>eudicotyledons</taxon>
        <taxon>Gunneridae</taxon>
        <taxon>Pentapetalae</taxon>
        <taxon>rosids</taxon>
        <taxon>malvids</taxon>
        <taxon>Sapindales</taxon>
        <taxon>Sapindaceae</taxon>
        <taxon>Xanthoceroideae</taxon>
        <taxon>Xanthoceras</taxon>
    </lineage>
</organism>
<evidence type="ECO:0000256" key="7">
    <source>
        <dbReference type="RuleBase" id="RU361158"/>
    </source>
</evidence>
<dbReference type="EMBL" id="JAFEMO010000450">
    <property type="protein sequence ID" value="KAH7515178.1"/>
    <property type="molecule type" value="Genomic_DNA"/>
</dbReference>
<evidence type="ECO:0000256" key="6">
    <source>
        <dbReference type="ARBA" id="ARBA00034056"/>
    </source>
</evidence>
<comment type="pathway">
    <text evidence="1">Secondary metabolite biosynthesis; flavonoid biosynthesis.</text>
</comment>
<name>A0ABQ8GY68_9ROSI</name>
<keyword evidence="3" id="KW-0413">Isomerase</keyword>
<comment type="function">
    <text evidence="5">Catalyzes the intramolecular cyclization of bicyclic chalcones into tricyclic (S)-flavanones. Responsible for the isomerization of 4,2',4',6'-tetrahydroxychalcone (also termed chalcone) into naringenin.</text>
</comment>
<dbReference type="InterPro" id="IPR036298">
    <property type="entry name" value="Chalcone_isomerase_sf"/>
</dbReference>
<dbReference type="InterPro" id="IPR016087">
    <property type="entry name" value="Chalcone_isomerase"/>
</dbReference>